<evidence type="ECO:0000256" key="6">
    <source>
        <dbReference type="ARBA" id="ARBA00023453"/>
    </source>
</evidence>
<keyword evidence="5" id="KW-0128">Catecholamine metabolism</keyword>
<dbReference type="EC" id="2.1.1.6" evidence="1"/>
<keyword evidence="3 7" id="KW-0808">Transferase</keyword>
<dbReference type="Gene3D" id="3.40.50.150">
    <property type="entry name" value="Vaccinia Virus protein VP39"/>
    <property type="match status" value="1"/>
</dbReference>
<dbReference type="SUPFAM" id="SSF53335">
    <property type="entry name" value="S-adenosyl-L-methionine-dependent methyltransferases"/>
    <property type="match status" value="1"/>
</dbReference>
<dbReference type="InterPro" id="IPR002935">
    <property type="entry name" value="SAM_O-MeTrfase"/>
</dbReference>
<dbReference type="Pfam" id="PF13578">
    <property type="entry name" value="Methyltransf_24"/>
    <property type="match status" value="1"/>
</dbReference>
<dbReference type="Proteomes" id="UP000306584">
    <property type="component" value="Unassembled WGS sequence"/>
</dbReference>
<name>A0A4V4JSX1_AURPU</name>
<dbReference type="PANTHER" id="PTHR43836:SF6">
    <property type="entry name" value="PUTATIVE (AFU_ORTHOLOGUE AFUA_2G00150)-RELATED"/>
    <property type="match status" value="1"/>
</dbReference>
<reference evidence="7 8" key="1">
    <citation type="submission" date="2018-10" db="EMBL/GenBank/DDBJ databases">
        <title>Fifty Aureobasidium pullulans genomes reveal a recombining polyextremotolerant generalist.</title>
        <authorList>
            <person name="Gostincar C."/>
            <person name="Turk M."/>
            <person name="Zajc J."/>
            <person name="Gunde-Cimerman N."/>
        </authorList>
    </citation>
    <scope>NUCLEOTIDE SEQUENCE [LARGE SCALE GENOMIC DNA]</scope>
    <source>
        <strain evidence="7 8">EXF-6604</strain>
    </source>
</reference>
<accession>A0A4V4JSX1</accession>
<dbReference type="GO" id="GO:0006584">
    <property type="term" value="P:catecholamine metabolic process"/>
    <property type="evidence" value="ECO:0007669"/>
    <property type="project" value="UniProtKB-KW"/>
</dbReference>
<evidence type="ECO:0000256" key="4">
    <source>
        <dbReference type="ARBA" id="ARBA00022691"/>
    </source>
</evidence>
<dbReference type="PROSITE" id="PS51682">
    <property type="entry name" value="SAM_OMT_I"/>
    <property type="match status" value="1"/>
</dbReference>
<dbReference type="PANTHER" id="PTHR43836">
    <property type="entry name" value="CATECHOL O-METHYLTRANSFERASE 1-RELATED"/>
    <property type="match status" value="1"/>
</dbReference>
<evidence type="ECO:0000256" key="3">
    <source>
        <dbReference type="ARBA" id="ARBA00022679"/>
    </source>
</evidence>
<evidence type="ECO:0000256" key="1">
    <source>
        <dbReference type="ARBA" id="ARBA00012880"/>
    </source>
</evidence>
<dbReference type="GO" id="GO:0008171">
    <property type="term" value="F:O-methyltransferase activity"/>
    <property type="evidence" value="ECO:0007669"/>
    <property type="project" value="InterPro"/>
</dbReference>
<dbReference type="InterPro" id="IPR029063">
    <property type="entry name" value="SAM-dependent_MTases_sf"/>
</dbReference>
<dbReference type="AlphaFoldDB" id="A0A4V4JSX1"/>
<comment type="similarity">
    <text evidence="6">Belongs to the class I-like SAM-binding methyltransferase superfamily. Cation-dependent O-methyltransferase family.</text>
</comment>
<dbReference type="GO" id="GO:0032259">
    <property type="term" value="P:methylation"/>
    <property type="evidence" value="ECO:0007669"/>
    <property type="project" value="UniProtKB-KW"/>
</dbReference>
<evidence type="ECO:0000313" key="8">
    <source>
        <dbReference type="Proteomes" id="UP000306584"/>
    </source>
</evidence>
<proteinExistence type="inferred from homology"/>
<comment type="caution">
    <text evidence="7">The sequence shown here is derived from an EMBL/GenBank/DDBJ whole genome shotgun (WGS) entry which is preliminary data.</text>
</comment>
<evidence type="ECO:0000256" key="2">
    <source>
        <dbReference type="ARBA" id="ARBA00022603"/>
    </source>
</evidence>
<protein>
    <recommendedName>
        <fullName evidence="1">catechol O-methyltransferase</fullName>
        <ecNumber evidence="1">2.1.1.6</ecNumber>
    </recommendedName>
</protein>
<gene>
    <name evidence="7" type="ORF">D6D01_07885</name>
</gene>
<organism evidence="7 8">
    <name type="scientific">Aureobasidium pullulans</name>
    <name type="common">Black yeast</name>
    <name type="synonym">Pullularia pullulans</name>
    <dbReference type="NCBI Taxonomy" id="5580"/>
    <lineage>
        <taxon>Eukaryota</taxon>
        <taxon>Fungi</taxon>
        <taxon>Dikarya</taxon>
        <taxon>Ascomycota</taxon>
        <taxon>Pezizomycotina</taxon>
        <taxon>Dothideomycetes</taxon>
        <taxon>Dothideomycetidae</taxon>
        <taxon>Dothideales</taxon>
        <taxon>Saccotheciaceae</taxon>
        <taxon>Aureobasidium</taxon>
    </lineage>
</organism>
<keyword evidence="4" id="KW-0949">S-adenosyl-L-methionine</keyword>
<sequence length="283" mass="31272">MTDPSPNIPWYKAYTGSTPQGRLGDGREQSLLTHVRNLSPTTPSSVASAIDSFAFSNQYLMTIGPRKATLLTSLITSRKPKIMVELGGYIGYSAVVLGAAVRAAGGNKYISIENNEVFASISREMVSMAGLDGFVEVQVGRSDFLLRGLAASPGQHLDFMFIDHYKPAYLHDLMLAEEIGLVRERTWVVADNVEHPGAPEYKAYVLCSVEEKKRKVERGDREANPNARNWYLREGERGVKVEEESVAGKPELAYETECLEAFEPDGTPVSFVNQMAMDAELMR</sequence>
<evidence type="ECO:0000313" key="7">
    <source>
        <dbReference type="EMBL" id="THY15533.1"/>
    </source>
</evidence>
<keyword evidence="2 7" id="KW-0489">Methyltransferase</keyword>
<evidence type="ECO:0000256" key="5">
    <source>
        <dbReference type="ARBA" id="ARBA00022939"/>
    </source>
</evidence>
<dbReference type="EMBL" id="QZBD01000412">
    <property type="protein sequence ID" value="THY15533.1"/>
    <property type="molecule type" value="Genomic_DNA"/>
</dbReference>